<organism evidence="1 2">
    <name type="scientific">Nonlabens ponticola</name>
    <dbReference type="NCBI Taxonomy" id="2496866"/>
    <lineage>
        <taxon>Bacteria</taxon>
        <taxon>Pseudomonadati</taxon>
        <taxon>Bacteroidota</taxon>
        <taxon>Flavobacteriia</taxon>
        <taxon>Flavobacteriales</taxon>
        <taxon>Flavobacteriaceae</taxon>
        <taxon>Nonlabens</taxon>
    </lineage>
</organism>
<dbReference type="OrthoDB" id="663527at2"/>
<gene>
    <name evidence="1" type="ORF">EJ995_05790</name>
</gene>
<dbReference type="RefSeq" id="WP_126446527.1">
    <property type="nucleotide sequence ID" value="NZ_CP034549.1"/>
</dbReference>
<dbReference type="KEGG" id="noj:EJ995_05790"/>
<dbReference type="EMBL" id="CP034549">
    <property type="protein sequence ID" value="AZQ43762.1"/>
    <property type="molecule type" value="Genomic_DNA"/>
</dbReference>
<evidence type="ECO:0000313" key="1">
    <source>
        <dbReference type="EMBL" id="AZQ43762.1"/>
    </source>
</evidence>
<reference evidence="1 2" key="1">
    <citation type="submission" date="2018-12" db="EMBL/GenBank/DDBJ databases">
        <title>Complete genome of Nonlabens sp. MJ115.</title>
        <authorList>
            <person name="Choi H.S."/>
            <person name="Jung J."/>
        </authorList>
    </citation>
    <scope>NUCLEOTIDE SEQUENCE [LARGE SCALE GENOMIC DNA]</scope>
    <source>
        <strain evidence="1 2">MJ115</strain>
    </source>
</reference>
<protein>
    <submittedName>
        <fullName evidence="1">Uncharacterized protein</fullName>
    </submittedName>
</protein>
<dbReference type="Pfam" id="PF20050">
    <property type="entry name" value="DUF6452"/>
    <property type="match status" value="1"/>
</dbReference>
<name>A0A3S9MX97_9FLAO</name>
<accession>A0A3S9MX97</accession>
<dbReference type="PROSITE" id="PS51257">
    <property type="entry name" value="PROKAR_LIPOPROTEIN"/>
    <property type="match status" value="1"/>
</dbReference>
<keyword evidence="2" id="KW-1185">Reference proteome</keyword>
<sequence length="169" mass="19241">MNNRIIIIFIALIGLSTSSCERDDLCIPEDDTTPRMIVIFTDRLNPSERKDVASLRVNEVDRDEFAPLNRDGATSLTQVDSIALPLRSDQGLTDFTFIQSLNQVDSFDDVAFEYEVDQEYISRACGFKSVYENLITTLQPNADDPWIDSIIVLETEINDNQDIHVEIRH</sequence>
<dbReference type="InterPro" id="IPR045607">
    <property type="entry name" value="DUF6452"/>
</dbReference>
<evidence type="ECO:0000313" key="2">
    <source>
        <dbReference type="Proteomes" id="UP000279600"/>
    </source>
</evidence>
<dbReference type="AlphaFoldDB" id="A0A3S9MX97"/>
<proteinExistence type="predicted"/>
<dbReference type="Proteomes" id="UP000279600">
    <property type="component" value="Chromosome"/>
</dbReference>